<dbReference type="InterPro" id="IPR044859">
    <property type="entry name" value="Allene_oxi_cyc_Dirigent"/>
</dbReference>
<comment type="function">
    <text evidence="4">Dirigent proteins impart stereoselectivity on the phenoxy radical-coupling reaction, yielding optically active lignans from two molecules of coniferyl alcohol in the biosynthesis of lignans, flavonolignans, and alkaloids and thus plays a central role in plant secondary metabolism.</text>
</comment>
<accession>A0AAV8CMF1</accession>
<name>A0AAV8CMF1_9POAL</name>
<keyword evidence="6" id="KW-1185">Reference proteome</keyword>
<comment type="subcellular location">
    <subcellularLocation>
        <location evidence="4">Secreted</location>
        <location evidence="4">Extracellular space</location>
        <location evidence="4">Apoplast</location>
    </subcellularLocation>
</comment>
<evidence type="ECO:0000313" key="5">
    <source>
        <dbReference type="EMBL" id="KAJ4755910.1"/>
    </source>
</evidence>
<evidence type="ECO:0000256" key="3">
    <source>
        <dbReference type="ARBA" id="ARBA00022525"/>
    </source>
</evidence>
<dbReference type="AlphaFoldDB" id="A0AAV8CMF1"/>
<evidence type="ECO:0000256" key="4">
    <source>
        <dbReference type="RuleBase" id="RU363099"/>
    </source>
</evidence>
<organism evidence="5 6">
    <name type="scientific">Rhynchospora pubera</name>
    <dbReference type="NCBI Taxonomy" id="906938"/>
    <lineage>
        <taxon>Eukaryota</taxon>
        <taxon>Viridiplantae</taxon>
        <taxon>Streptophyta</taxon>
        <taxon>Embryophyta</taxon>
        <taxon>Tracheophyta</taxon>
        <taxon>Spermatophyta</taxon>
        <taxon>Magnoliopsida</taxon>
        <taxon>Liliopsida</taxon>
        <taxon>Poales</taxon>
        <taxon>Cyperaceae</taxon>
        <taxon>Cyperoideae</taxon>
        <taxon>Rhynchosporeae</taxon>
        <taxon>Rhynchospora</taxon>
    </lineage>
</organism>
<dbReference type="GO" id="GO:0048046">
    <property type="term" value="C:apoplast"/>
    <property type="evidence" value="ECO:0007669"/>
    <property type="project" value="UniProtKB-SubCell"/>
</dbReference>
<comment type="caution">
    <text evidence="5">The sequence shown here is derived from an EMBL/GenBank/DDBJ whole genome shotgun (WGS) entry which is preliminary data.</text>
</comment>
<evidence type="ECO:0000256" key="1">
    <source>
        <dbReference type="ARBA" id="ARBA00010746"/>
    </source>
</evidence>
<evidence type="ECO:0000256" key="2">
    <source>
        <dbReference type="ARBA" id="ARBA00011738"/>
    </source>
</evidence>
<dbReference type="PANTHER" id="PTHR21495">
    <property type="entry name" value="NUCLEOPORIN-RELATED"/>
    <property type="match status" value="1"/>
</dbReference>
<dbReference type="InterPro" id="IPR004265">
    <property type="entry name" value="Dirigent"/>
</dbReference>
<dbReference type="Pfam" id="PF03018">
    <property type="entry name" value="Dirigent"/>
    <property type="match status" value="1"/>
</dbReference>
<sequence length="94" mass="10088">MTGRAQGLGATVGRDGSLESLINLVFTEGKYNGSTLAIYGRIVLGVTVERPVIGGTGMFRMATGYSVAKPVTVSATKAVYEFNVYVWHEKIKDN</sequence>
<dbReference type="EMBL" id="JAMFTS010000005">
    <property type="protein sequence ID" value="KAJ4755910.1"/>
    <property type="molecule type" value="Genomic_DNA"/>
</dbReference>
<dbReference type="Gene3D" id="2.40.480.10">
    <property type="entry name" value="Allene oxide cyclase-like"/>
    <property type="match status" value="1"/>
</dbReference>
<reference evidence="5" key="1">
    <citation type="submission" date="2022-08" db="EMBL/GenBank/DDBJ databases">
        <authorList>
            <person name="Marques A."/>
        </authorList>
    </citation>
    <scope>NUCLEOTIDE SEQUENCE</scope>
    <source>
        <strain evidence="5">RhyPub2mFocal</strain>
        <tissue evidence="5">Leaves</tissue>
    </source>
</reference>
<keyword evidence="3 4" id="KW-0964">Secreted</keyword>
<comment type="subunit">
    <text evidence="2 4">Homodimer.</text>
</comment>
<comment type="similarity">
    <text evidence="1 4">Belongs to the plant dirigent protein family.</text>
</comment>
<proteinExistence type="inferred from homology"/>
<dbReference type="Proteomes" id="UP001140206">
    <property type="component" value="Chromosome 5"/>
</dbReference>
<gene>
    <name evidence="5" type="ORF">LUZ62_090315</name>
</gene>
<protein>
    <recommendedName>
        <fullName evidence="4">Dirigent protein</fullName>
    </recommendedName>
</protein>
<evidence type="ECO:0000313" key="6">
    <source>
        <dbReference type="Proteomes" id="UP001140206"/>
    </source>
</evidence>
<dbReference type="GO" id="GO:0009699">
    <property type="term" value="P:phenylpropanoid biosynthetic process"/>
    <property type="evidence" value="ECO:0007669"/>
    <property type="project" value="UniProtKB-ARBA"/>
</dbReference>
<keyword evidence="4" id="KW-0052">Apoplast</keyword>